<gene>
    <name evidence="2" type="ordered locus">Bind_1243</name>
</gene>
<evidence type="ECO:0000313" key="2">
    <source>
        <dbReference type="EMBL" id="ACB94885.1"/>
    </source>
</evidence>
<dbReference type="Pfam" id="PF09980">
    <property type="entry name" value="DUF2214"/>
    <property type="match status" value="1"/>
</dbReference>
<evidence type="ECO:0008006" key="4">
    <source>
        <dbReference type="Google" id="ProtNLM"/>
    </source>
</evidence>
<reference evidence="2 3" key="2">
    <citation type="journal article" date="2010" name="J. Bacteriol.">
        <title>Complete genome sequence of Beijerinckia indica subsp. indica.</title>
        <authorList>
            <person name="Tamas I."/>
            <person name="Dedysh S.N."/>
            <person name="Liesack W."/>
            <person name="Stott M.B."/>
            <person name="Alam M."/>
            <person name="Murrell J.C."/>
            <person name="Dunfield P.F."/>
        </authorList>
    </citation>
    <scope>NUCLEOTIDE SEQUENCE [LARGE SCALE GENOMIC DNA]</scope>
    <source>
        <strain evidence="3">ATCC 9039 / DSM 1715 / NCIMB 8712</strain>
    </source>
</reference>
<evidence type="ECO:0000313" key="3">
    <source>
        <dbReference type="Proteomes" id="UP000001695"/>
    </source>
</evidence>
<dbReference type="HOGENOM" id="CLU_092231_2_0_5"/>
<reference evidence="3" key="1">
    <citation type="submission" date="2008-03" db="EMBL/GenBank/DDBJ databases">
        <title>Complete sequence of chromosome of Beijerinckia indica subsp. indica ATCC 9039.</title>
        <authorList>
            <consortium name="US DOE Joint Genome Institute"/>
            <person name="Copeland A."/>
            <person name="Lucas S."/>
            <person name="Lapidus A."/>
            <person name="Glavina del Rio T."/>
            <person name="Dalin E."/>
            <person name="Tice H."/>
            <person name="Bruce D."/>
            <person name="Goodwin L."/>
            <person name="Pitluck S."/>
            <person name="LaButti K."/>
            <person name="Schmutz J."/>
            <person name="Larimer F."/>
            <person name="Land M."/>
            <person name="Hauser L."/>
            <person name="Kyrpides N."/>
            <person name="Mikhailova N."/>
            <person name="Dunfield P.F."/>
            <person name="Dedysh S.N."/>
            <person name="Liesack W."/>
            <person name="Saw J.H."/>
            <person name="Alam M."/>
            <person name="Chen Y."/>
            <person name="Murrell J.C."/>
            <person name="Richardson P."/>
        </authorList>
    </citation>
    <scope>NUCLEOTIDE SEQUENCE [LARGE SCALE GENOMIC DNA]</scope>
    <source>
        <strain evidence="3">ATCC 9039 / DSM 1715 / NCIMB 8712</strain>
    </source>
</reference>
<proteinExistence type="predicted"/>
<feature type="transmembrane region" description="Helical" evidence="1">
    <location>
        <begin position="12"/>
        <end position="33"/>
    </location>
</feature>
<organism evidence="2 3">
    <name type="scientific">Beijerinckia indica subsp. indica (strain ATCC 9039 / DSM 1715 / NCIMB 8712)</name>
    <dbReference type="NCBI Taxonomy" id="395963"/>
    <lineage>
        <taxon>Bacteria</taxon>
        <taxon>Pseudomonadati</taxon>
        <taxon>Pseudomonadota</taxon>
        <taxon>Alphaproteobacteria</taxon>
        <taxon>Hyphomicrobiales</taxon>
        <taxon>Beijerinckiaceae</taxon>
        <taxon>Beijerinckia</taxon>
    </lineage>
</organism>
<dbReference type="InterPro" id="IPR018706">
    <property type="entry name" value="DUF2214_membrane"/>
</dbReference>
<feature type="transmembrane region" description="Helical" evidence="1">
    <location>
        <begin position="45"/>
        <end position="65"/>
    </location>
</feature>
<keyword evidence="1" id="KW-0472">Membrane</keyword>
<keyword evidence="1" id="KW-1133">Transmembrane helix</keyword>
<dbReference type="RefSeq" id="WP_012384242.1">
    <property type="nucleotide sequence ID" value="NC_010581.1"/>
</dbReference>
<name>B2IJL3_BEII9</name>
<dbReference type="AlphaFoldDB" id="B2IJL3"/>
<dbReference type="EMBL" id="CP001016">
    <property type="protein sequence ID" value="ACB94885.1"/>
    <property type="molecule type" value="Genomic_DNA"/>
</dbReference>
<dbReference type="eggNOG" id="COG3556">
    <property type="taxonomic scope" value="Bacteria"/>
</dbReference>
<dbReference type="OrthoDB" id="826511at2"/>
<sequence>MVLDFVLASLHHLAVFSLFGILIAELLLLRSGFEGTALARISRLDLAYGIVAGLVVVFGFLRVFFGAKPPNFYLTSLIFWTKIALFVFIGFLSIGPTLRFIDWRRQVRRDSDWRPPTADVRRLRVIVHVEAGLFLLLPILAAAMARGLG</sequence>
<dbReference type="Proteomes" id="UP000001695">
    <property type="component" value="Chromosome"/>
</dbReference>
<accession>B2IJL3</accession>
<feature type="transmembrane region" description="Helical" evidence="1">
    <location>
        <begin position="77"/>
        <end position="101"/>
    </location>
</feature>
<keyword evidence="3" id="KW-1185">Reference proteome</keyword>
<feature type="transmembrane region" description="Helical" evidence="1">
    <location>
        <begin position="122"/>
        <end position="145"/>
    </location>
</feature>
<protein>
    <recommendedName>
        <fullName evidence="4">Transmembrane protein</fullName>
    </recommendedName>
</protein>
<dbReference type="KEGG" id="bid:Bind_1243"/>
<keyword evidence="1" id="KW-0812">Transmembrane</keyword>
<evidence type="ECO:0000256" key="1">
    <source>
        <dbReference type="SAM" id="Phobius"/>
    </source>
</evidence>